<comment type="caution">
    <text evidence="7">The sequence shown here is derived from an EMBL/GenBank/DDBJ whole genome shotgun (WGS) entry which is preliminary data.</text>
</comment>
<dbReference type="InterPro" id="IPR007422">
    <property type="entry name" value="Peptidase_Prp"/>
</dbReference>
<evidence type="ECO:0000256" key="6">
    <source>
        <dbReference type="ARBA" id="ARBA00044538"/>
    </source>
</evidence>
<organism evidence="7 8">
    <name type="scientific">Anaerofustis stercorihominis</name>
    <dbReference type="NCBI Taxonomy" id="214853"/>
    <lineage>
        <taxon>Bacteria</taxon>
        <taxon>Bacillati</taxon>
        <taxon>Bacillota</taxon>
        <taxon>Clostridia</taxon>
        <taxon>Eubacteriales</taxon>
        <taxon>Eubacteriaceae</taxon>
        <taxon>Anaerofustis</taxon>
    </lineage>
</organism>
<dbReference type="SUPFAM" id="SSF118010">
    <property type="entry name" value="TM1457-like"/>
    <property type="match status" value="1"/>
</dbReference>
<dbReference type="AlphaFoldDB" id="A0A3E3E2I5"/>
<gene>
    <name evidence="7" type="ORF">DW687_00230</name>
</gene>
<evidence type="ECO:0000256" key="4">
    <source>
        <dbReference type="ARBA" id="ARBA00022807"/>
    </source>
</evidence>
<evidence type="ECO:0000256" key="3">
    <source>
        <dbReference type="ARBA" id="ARBA00022801"/>
    </source>
</evidence>
<evidence type="ECO:0000313" key="7">
    <source>
        <dbReference type="EMBL" id="RGD75784.1"/>
    </source>
</evidence>
<dbReference type="Gene3D" id="3.30.70.1490">
    <property type="entry name" value="Cysteine protease Prp"/>
    <property type="match status" value="1"/>
</dbReference>
<evidence type="ECO:0000256" key="5">
    <source>
        <dbReference type="ARBA" id="ARBA00044503"/>
    </source>
</evidence>
<dbReference type="PANTHER" id="PTHR39178">
    <property type="entry name" value="HYPOTHETICAL RIBOSOME-ASSOCIATED PROTEIN"/>
    <property type="match status" value="1"/>
</dbReference>
<reference evidence="7 8" key="1">
    <citation type="submission" date="2018-08" db="EMBL/GenBank/DDBJ databases">
        <title>A genome reference for cultivated species of the human gut microbiota.</title>
        <authorList>
            <person name="Zou Y."/>
            <person name="Xue W."/>
            <person name="Luo G."/>
        </authorList>
    </citation>
    <scope>NUCLEOTIDE SEQUENCE [LARGE SCALE GENOMIC DNA]</scope>
    <source>
        <strain evidence="7 8">AM25-6</strain>
    </source>
</reference>
<dbReference type="InterPro" id="IPR036764">
    <property type="entry name" value="Peptidase_Prp_sf"/>
</dbReference>
<dbReference type="GO" id="GO:0006508">
    <property type="term" value="P:proteolysis"/>
    <property type="evidence" value="ECO:0007669"/>
    <property type="project" value="UniProtKB-KW"/>
</dbReference>
<protein>
    <recommendedName>
        <fullName evidence="6">Ribosomal processing cysteine protease Prp</fullName>
    </recommendedName>
</protein>
<dbReference type="Pfam" id="PF04327">
    <property type="entry name" value="Peptidase_Prp"/>
    <property type="match status" value="1"/>
</dbReference>
<dbReference type="EMBL" id="QUSM01000001">
    <property type="protein sequence ID" value="RGD75784.1"/>
    <property type="molecule type" value="Genomic_DNA"/>
</dbReference>
<accession>A0A3E3E2I5</accession>
<keyword evidence="4" id="KW-0788">Thiol protease</keyword>
<name>A0A3E3E2I5_9FIRM</name>
<dbReference type="GO" id="GO:0008234">
    <property type="term" value="F:cysteine-type peptidase activity"/>
    <property type="evidence" value="ECO:0007669"/>
    <property type="project" value="UniProtKB-KW"/>
</dbReference>
<evidence type="ECO:0000256" key="1">
    <source>
        <dbReference type="ARBA" id="ARBA00022517"/>
    </source>
</evidence>
<dbReference type="GO" id="GO:0042254">
    <property type="term" value="P:ribosome biogenesis"/>
    <property type="evidence" value="ECO:0007669"/>
    <property type="project" value="UniProtKB-KW"/>
</dbReference>
<keyword evidence="1" id="KW-0690">Ribosome biogenesis</keyword>
<dbReference type="Proteomes" id="UP000261212">
    <property type="component" value="Unassembled WGS sequence"/>
</dbReference>
<dbReference type="RefSeq" id="WP_117530852.1">
    <property type="nucleotide sequence ID" value="NZ_JANJZK010000003.1"/>
</dbReference>
<dbReference type="CDD" id="cd16332">
    <property type="entry name" value="Prp-like"/>
    <property type="match status" value="1"/>
</dbReference>
<evidence type="ECO:0000256" key="2">
    <source>
        <dbReference type="ARBA" id="ARBA00022670"/>
    </source>
</evidence>
<keyword evidence="3" id="KW-0378">Hydrolase</keyword>
<comment type="similarity">
    <text evidence="5">Belongs to the Prp family.</text>
</comment>
<sequence length="108" mass="12059">MINISIDIKSDFIETIKLSGHAESNEKGKDLICCSISTLTISLINALTEIAKANIKAEVSEGFTLIEIDEQEKNKRLKSDILTKSFMLSVKGIEEENPEFIKLNITEE</sequence>
<dbReference type="PANTHER" id="PTHR39178:SF1">
    <property type="entry name" value="RIBOSOMAL-PROCESSING CYSTEINE PROTEASE PRP"/>
    <property type="match status" value="1"/>
</dbReference>
<evidence type="ECO:0000313" key="8">
    <source>
        <dbReference type="Proteomes" id="UP000261212"/>
    </source>
</evidence>
<keyword evidence="2 7" id="KW-0645">Protease</keyword>
<proteinExistence type="inferred from homology"/>